<feature type="chain" id="PRO_5002063050" evidence="1">
    <location>
        <begin position="23"/>
        <end position="58"/>
    </location>
</feature>
<evidence type="ECO:0000313" key="2">
    <source>
        <dbReference type="EMBL" id="JAD66626.1"/>
    </source>
</evidence>
<keyword evidence="1" id="KW-0732">Signal</keyword>
<organism evidence="2">
    <name type="scientific">Arundo donax</name>
    <name type="common">Giant reed</name>
    <name type="synonym">Donax arundinaceus</name>
    <dbReference type="NCBI Taxonomy" id="35708"/>
    <lineage>
        <taxon>Eukaryota</taxon>
        <taxon>Viridiplantae</taxon>
        <taxon>Streptophyta</taxon>
        <taxon>Embryophyta</taxon>
        <taxon>Tracheophyta</taxon>
        <taxon>Spermatophyta</taxon>
        <taxon>Magnoliopsida</taxon>
        <taxon>Liliopsida</taxon>
        <taxon>Poales</taxon>
        <taxon>Poaceae</taxon>
        <taxon>PACMAD clade</taxon>
        <taxon>Arundinoideae</taxon>
        <taxon>Arundineae</taxon>
        <taxon>Arundo</taxon>
    </lineage>
</organism>
<proteinExistence type="predicted"/>
<reference evidence="2" key="2">
    <citation type="journal article" date="2015" name="Data Brief">
        <title>Shoot transcriptome of the giant reed, Arundo donax.</title>
        <authorList>
            <person name="Barrero R.A."/>
            <person name="Guerrero F.D."/>
            <person name="Moolhuijzen P."/>
            <person name="Goolsby J.A."/>
            <person name="Tidwell J."/>
            <person name="Bellgard S.E."/>
            <person name="Bellgard M.I."/>
        </authorList>
    </citation>
    <scope>NUCLEOTIDE SEQUENCE</scope>
    <source>
        <tissue evidence="2">Shoot tissue taken approximately 20 cm above the soil surface</tissue>
    </source>
</reference>
<evidence type="ECO:0000256" key="1">
    <source>
        <dbReference type="SAM" id="SignalP"/>
    </source>
</evidence>
<dbReference type="EMBL" id="GBRH01231269">
    <property type="protein sequence ID" value="JAD66626.1"/>
    <property type="molecule type" value="Transcribed_RNA"/>
</dbReference>
<name>A0A0A9BTM1_ARUDO</name>
<accession>A0A0A9BTM1</accession>
<feature type="signal peptide" evidence="1">
    <location>
        <begin position="1"/>
        <end position="22"/>
    </location>
</feature>
<protein>
    <submittedName>
        <fullName evidence="2">Uncharacterized protein</fullName>
    </submittedName>
</protein>
<dbReference type="AlphaFoldDB" id="A0A0A9BTM1"/>
<reference evidence="2" key="1">
    <citation type="submission" date="2014-09" db="EMBL/GenBank/DDBJ databases">
        <authorList>
            <person name="Magalhaes I.L.F."/>
            <person name="Oliveira U."/>
            <person name="Santos F.R."/>
            <person name="Vidigal T.H.D.A."/>
            <person name="Brescovit A.D."/>
            <person name="Santos A.J."/>
        </authorList>
    </citation>
    <scope>NUCLEOTIDE SEQUENCE</scope>
    <source>
        <tissue evidence="2">Shoot tissue taken approximately 20 cm above the soil surface</tissue>
    </source>
</reference>
<sequence>MTACSSWWCCCHFSLFLRGTLMQLKRLLVAAKWTVDVGRSQAEVETMRPLLVFYKQSL</sequence>